<dbReference type="AlphaFoldDB" id="A0AAD8R4P7"/>
<organism evidence="9 10">
    <name type="scientific">Lolium multiflorum</name>
    <name type="common">Italian ryegrass</name>
    <name type="synonym">Lolium perenne subsp. multiflorum</name>
    <dbReference type="NCBI Taxonomy" id="4521"/>
    <lineage>
        <taxon>Eukaryota</taxon>
        <taxon>Viridiplantae</taxon>
        <taxon>Streptophyta</taxon>
        <taxon>Embryophyta</taxon>
        <taxon>Tracheophyta</taxon>
        <taxon>Spermatophyta</taxon>
        <taxon>Magnoliopsida</taxon>
        <taxon>Liliopsida</taxon>
        <taxon>Poales</taxon>
        <taxon>Poaceae</taxon>
        <taxon>BOP clade</taxon>
        <taxon>Pooideae</taxon>
        <taxon>Poodae</taxon>
        <taxon>Poeae</taxon>
        <taxon>Poeae Chloroplast Group 2 (Poeae type)</taxon>
        <taxon>Loliodinae</taxon>
        <taxon>Loliinae</taxon>
        <taxon>Lolium</taxon>
    </lineage>
</organism>
<comment type="catalytic activity">
    <reaction evidence="6">
        <text>a 5'-end (N(7)-methyl 5'-triphosphoguanosine)-ribonucleoside in snRNA + S-adenosyl-L-methionine = a 5'-end (N(2),N(7)-dimethyl 5'-triphosphoguanosine)-ribonucleoside in snRNA + S-adenosyl-L-homocysteine + H(+)</text>
        <dbReference type="Rhea" id="RHEA:78471"/>
        <dbReference type="Rhea" id="RHEA-COMP:19085"/>
        <dbReference type="Rhea" id="RHEA-COMP:19087"/>
        <dbReference type="ChEBI" id="CHEBI:15378"/>
        <dbReference type="ChEBI" id="CHEBI:57856"/>
        <dbReference type="ChEBI" id="CHEBI:59789"/>
        <dbReference type="ChEBI" id="CHEBI:156461"/>
        <dbReference type="ChEBI" id="CHEBI:172880"/>
    </reaction>
    <physiologicalReaction direction="left-to-right" evidence="6">
        <dbReference type="Rhea" id="RHEA:78472"/>
    </physiologicalReaction>
</comment>
<evidence type="ECO:0000313" key="9">
    <source>
        <dbReference type="EMBL" id="KAK1613359.1"/>
    </source>
</evidence>
<comment type="catalytic activity">
    <reaction evidence="4">
        <text>a 5'-end (N(7)-methyl 5'-triphosphoguanosine)-ribonucleoside in snoRNA + S-adenosyl-L-methionine = a 5'-end (N(2),N(7)-dimethyl 5'-triphosphoguanosine)-ribonucleoside in snoRNA + S-adenosyl-L-homocysteine + H(+)</text>
        <dbReference type="Rhea" id="RHEA:78475"/>
        <dbReference type="Rhea" id="RHEA-COMP:19086"/>
        <dbReference type="Rhea" id="RHEA-COMP:19088"/>
        <dbReference type="ChEBI" id="CHEBI:15378"/>
        <dbReference type="ChEBI" id="CHEBI:57856"/>
        <dbReference type="ChEBI" id="CHEBI:59789"/>
        <dbReference type="ChEBI" id="CHEBI:156461"/>
        <dbReference type="ChEBI" id="CHEBI:172880"/>
    </reaction>
    <physiologicalReaction direction="left-to-right" evidence="4">
        <dbReference type="Rhea" id="RHEA:78476"/>
    </physiologicalReaction>
</comment>
<comment type="caution">
    <text evidence="9">The sequence shown here is derived from an EMBL/GenBank/DDBJ whole genome shotgun (WGS) entry which is preliminary data.</text>
</comment>
<gene>
    <name evidence="9" type="ORF">QYE76_037032</name>
</gene>
<evidence type="ECO:0000256" key="2">
    <source>
        <dbReference type="ARBA" id="ARBA00025783"/>
    </source>
</evidence>
<comment type="catalytic activity">
    <reaction evidence="3">
        <text>a 5'-end (N(2),N(7)-dimethyl 5'-triphosphoguanosine)-ribonucleoside in snoRNA + S-adenosyl-L-methionine = a 5'-end (N(2),N(2),N(7)-trimethyl 5'-triphosphoguanosine)-ribonucleoside in snoRNA + S-adenosyl-L-homocysteine + H(+)</text>
        <dbReference type="Rhea" id="RHEA:78507"/>
        <dbReference type="Rhea" id="RHEA-COMP:19088"/>
        <dbReference type="Rhea" id="RHEA-COMP:19090"/>
        <dbReference type="ChEBI" id="CHEBI:15378"/>
        <dbReference type="ChEBI" id="CHEBI:57856"/>
        <dbReference type="ChEBI" id="CHEBI:59789"/>
        <dbReference type="ChEBI" id="CHEBI:167623"/>
        <dbReference type="ChEBI" id="CHEBI:172880"/>
    </reaction>
    <physiologicalReaction direction="left-to-right" evidence="3">
        <dbReference type="Rhea" id="RHEA:78508"/>
    </physiologicalReaction>
</comment>
<dbReference type="InterPro" id="IPR029063">
    <property type="entry name" value="SAM-dependent_MTases_sf"/>
</dbReference>
<dbReference type="PANTHER" id="PTHR14741:SF41">
    <property type="entry name" value="TRIMETHYLGUANOSINE SYNTHASE"/>
    <property type="match status" value="1"/>
</dbReference>
<evidence type="ECO:0000313" key="10">
    <source>
        <dbReference type="Proteomes" id="UP001231189"/>
    </source>
</evidence>
<evidence type="ECO:0000256" key="1">
    <source>
        <dbReference type="ARBA" id="ARBA00018517"/>
    </source>
</evidence>
<evidence type="ECO:0000256" key="8">
    <source>
        <dbReference type="SAM" id="MobiDB-lite"/>
    </source>
</evidence>
<sequence>MDMAFGKFHFRVGKEGSHRLARSDSARSGAAGSGSSGSVSSFESGDEEISSTIFTKLASSGELIKIFSNISVGSSADSDISSDSDSVGVSISSTDLLLFEQVFSLEEDIHAAARRINPTATPSPSSTAPPVATRPRPSRSSPRPPPPPPHPHPPPPKPKRPEAEQPPHEEPAAAAGKYWTHRHSLFSLYDRGVLMDAEGWYVLRHPGGHRRRAGRPCLPRRPRRRRARRRRRQRHQVRSQALADELFVFRFQVTSLPSPANPVAGISCRGCYVIAVEIDPRKVELARHNARIYGVEDMIEFVVGDFFRLAPALKDELLRNNLELENLKTTCATSFSSKMHAGDPEDNSSEILCLYCNNEHD</sequence>
<dbReference type="SUPFAM" id="SSF53335">
    <property type="entry name" value="S-adenosyl-L-methionine-dependent methyltransferases"/>
    <property type="match status" value="1"/>
</dbReference>
<dbReference type="Gene3D" id="3.40.50.150">
    <property type="entry name" value="Vaccinia Virus protein VP39"/>
    <property type="match status" value="2"/>
</dbReference>
<feature type="compositionally biased region" description="Basic and acidic residues" evidence="8">
    <location>
        <begin position="16"/>
        <end position="25"/>
    </location>
</feature>
<dbReference type="EMBL" id="JAUUTY010000007">
    <property type="protein sequence ID" value="KAK1613359.1"/>
    <property type="molecule type" value="Genomic_DNA"/>
</dbReference>
<dbReference type="Pfam" id="PF09445">
    <property type="entry name" value="Methyltransf_15"/>
    <property type="match status" value="1"/>
</dbReference>
<feature type="compositionally biased region" description="Basic and acidic residues" evidence="8">
    <location>
        <begin position="159"/>
        <end position="171"/>
    </location>
</feature>
<dbReference type="GO" id="GO:0005634">
    <property type="term" value="C:nucleus"/>
    <property type="evidence" value="ECO:0007669"/>
    <property type="project" value="TreeGrafter"/>
</dbReference>
<proteinExistence type="inferred from homology"/>
<feature type="compositionally biased region" description="Pro residues" evidence="8">
    <location>
        <begin position="142"/>
        <end position="156"/>
    </location>
</feature>
<evidence type="ECO:0000256" key="6">
    <source>
        <dbReference type="ARBA" id="ARBA00049075"/>
    </source>
</evidence>
<reference evidence="9" key="1">
    <citation type="submission" date="2023-07" db="EMBL/GenBank/DDBJ databases">
        <title>A chromosome-level genome assembly of Lolium multiflorum.</title>
        <authorList>
            <person name="Chen Y."/>
            <person name="Copetti D."/>
            <person name="Kolliker R."/>
            <person name="Studer B."/>
        </authorList>
    </citation>
    <scope>NUCLEOTIDE SEQUENCE</scope>
    <source>
        <strain evidence="9">02402/16</strain>
        <tissue evidence="9">Leaf</tissue>
    </source>
</reference>
<comment type="catalytic activity">
    <reaction evidence="5">
        <text>a 5'-end (N(2),N(7)-dimethyl 5'-triphosphoguanosine)-ribonucleoside in snRNA + S-adenosyl-L-methionine = a 5'-end (N(2),N(2),N(7)-trimethyl 5'-triphosphoguanosine)-ribonucleoside in snRNA + S-adenosyl-L-homocysteine + H(+)</text>
        <dbReference type="Rhea" id="RHEA:78479"/>
        <dbReference type="Rhea" id="RHEA-COMP:19087"/>
        <dbReference type="Rhea" id="RHEA-COMP:19089"/>
        <dbReference type="ChEBI" id="CHEBI:15378"/>
        <dbReference type="ChEBI" id="CHEBI:57856"/>
        <dbReference type="ChEBI" id="CHEBI:59789"/>
        <dbReference type="ChEBI" id="CHEBI:167623"/>
        <dbReference type="ChEBI" id="CHEBI:172880"/>
    </reaction>
    <physiologicalReaction direction="left-to-right" evidence="5">
        <dbReference type="Rhea" id="RHEA:78480"/>
    </physiologicalReaction>
</comment>
<comment type="similarity">
    <text evidence="2">Belongs to the methyltransferase superfamily. Trimethylguanosine synthase family.</text>
</comment>
<evidence type="ECO:0000256" key="4">
    <source>
        <dbReference type="ARBA" id="ARBA00048740"/>
    </source>
</evidence>
<name>A0AAD8R4P7_LOLMU</name>
<feature type="compositionally biased region" description="Low complexity" evidence="8">
    <location>
        <begin position="118"/>
        <end position="141"/>
    </location>
</feature>
<dbReference type="GO" id="GO:0071164">
    <property type="term" value="F:RNA cap trimethylguanosine synthase activity"/>
    <property type="evidence" value="ECO:0007669"/>
    <property type="project" value="TreeGrafter"/>
</dbReference>
<keyword evidence="10" id="KW-1185">Reference proteome</keyword>
<evidence type="ECO:0000256" key="5">
    <source>
        <dbReference type="ARBA" id="ARBA00048763"/>
    </source>
</evidence>
<dbReference type="Proteomes" id="UP001231189">
    <property type="component" value="Unassembled WGS sequence"/>
</dbReference>
<accession>A0AAD8R4P7</accession>
<evidence type="ECO:0000256" key="7">
    <source>
        <dbReference type="ARBA" id="ARBA00049790"/>
    </source>
</evidence>
<protein>
    <recommendedName>
        <fullName evidence="1">Trimethylguanosine synthase</fullName>
    </recommendedName>
    <alternativeName>
        <fullName evidence="7">Cap-specific guanine-N(2) methyltransferase</fullName>
    </alternativeName>
</protein>
<feature type="region of interest" description="Disordered" evidence="8">
    <location>
        <begin position="16"/>
        <end position="45"/>
    </location>
</feature>
<feature type="region of interest" description="Disordered" evidence="8">
    <location>
        <begin position="208"/>
        <end position="236"/>
    </location>
</feature>
<feature type="region of interest" description="Disordered" evidence="8">
    <location>
        <begin position="114"/>
        <end position="173"/>
    </location>
</feature>
<dbReference type="InterPro" id="IPR019012">
    <property type="entry name" value="RNA_cap_Gua-N2-MeTrfase"/>
</dbReference>
<evidence type="ECO:0000256" key="3">
    <source>
        <dbReference type="ARBA" id="ARBA00047418"/>
    </source>
</evidence>
<dbReference type="PANTHER" id="PTHR14741">
    <property type="entry name" value="S-ADENOSYLMETHIONINE-DEPENDENT METHYLTRANSFERASE RELATED"/>
    <property type="match status" value="1"/>
</dbReference>